<gene>
    <name evidence="1" type="ORF">M0811_09697</name>
</gene>
<reference evidence="1" key="1">
    <citation type="submission" date="2022-10" db="EMBL/GenBank/DDBJ databases">
        <title>Novel sulphate-reducing endosymbionts in the free-living metamonad Anaeramoeba.</title>
        <authorList>
            <person name="Jerlstrom-Hultqvist J."/>
            <person name="Cepicka I."/>
            <person name="Gallot-Lavallee L."/>
            <person name="Salas-Leiva D."/>
            <person name="Curtis B.A."/>
            <person name="Zahonova K."/>
            <person name="Pipaliya S."/>
            <person name="Dacks J."/>
            <person name="Roger A.J."/>
        </authorList>
    </citation>
    <scope>NUCLEOTIDE SEQUENCE</scope>
    <source>
        <strain evidence="1">BMAN</strain>
    </source>
</reference>
<dbReference type="EMBL" id="JAPDFW010000083">
    <property type="protein sequence ID" value="KAJ5072053.1"/>
    <property type="molecule type" value="Genomic_DNA"/>
</dbReference>
<dbReference type="SUPFAM" id="SSF53187">
    <property type="entry name" value="Zn-dependent exopeptidases"/>
    <property type="match status" value="1"/>
</dbReference>
<evidence type="ECO:0000313" key="1">
    <source>
        <dbReference type="EMBL" id="KAJ5072053.1"/>
    </source>
</evidence>
<sequence>MTSIQKYLEQISQQENIQKIYDFLEQKINEFTDFQLQNNDSNSFVGFGNIKDKKDAIIVVEIAIPNIKKEEIEITKLEEDEKNKTYKGKNISIVGKIAVFLDILENFKSANCALLFSVINDTSDIATTLNVCKSIHTNEKYHLSIYQDTTLDLNKGIGLVTNSTRRWNMSPQRTGKTIKFIIEKTYEPDFYQSQEAETKDDFMSRCVEKYEEQEFENLDFCFPLKNRFDDQEEISLGDLEKISRTLIRTLRRLDNARLVRFPEKRDVKKYTVQGWTPPEDFNSDLLMQLLRIPSPSDYETRVRDFITNLLHEHDVPFMEYQGNLFWVQEMGRPMLCAHMDTVQNIDDCIYISAIKMENNIVSGEGIIGADDKCGVFVILDLLVRSKIKFNWLITCQEETGLNGSRNFVASDYAYALLDFPYCLVLDDIESGLIRCFEVGFGTEAVEDFLVNIGRDFQFFGAISPGICDSHILKQYVSSPSISVGAYNIHTKDEFVDLRALVNARGFIEKCLLTEFKK</sequence>
<dbReference type="OrthoDB" id="10666515at2759"/>
<accession>A0A9Q0LIH3</accession>
<dbReference type="Gene3D" id="3.40.630.10">
    <property type="entry name" value="Zn peptidases"/>
    <property type="match status" value="1"/>
</dbReference>
<comment type="caution">
    <text evidence="1">The sequence shown here is derived from an EMBL/GenBank/DDBJ whole genome shotgun (WGS) entry which is preliminary data.</text>
</comment>
<dbReference type="AlphaFoldDB" id="A0A9Q0LIH3"/>
<proteinExistence type="predicted"/>
<organism evidence="1 2">
    <name type="scientific">Anaeramoeba ignava</name>
    <name type="common">Anaerobic marine amoeba</name>
    <dbReference type="NCBI Taxonomy" id="1746090"/>
    <lineage>
        <taxon>Eukaryota</taxon>
        <taxon>Metamonada</taxon>
        <taxon>Anaeramoebidae</taxon>
        <taxon>Anaeramoeba</taxon>
    </lineage>
</organism>
<keyword evidence="2" id="KW-1185">Reference proteome</keyword>
<dbReference type="Proteomes" id="UP001149090">
    <property type="component" value="Unassembled WGS sequence"/>
</dbReference>
<evidence type="ECO:0000313" key="2">
    <source>
        <dbReference type="Proteomes" id="UP001149090"/>
    </source>
</evidence>
<protein>
    <submittedName>
        <fullName evidence="1">Uncharacterized protein</fullName>
    </submittedName>
</protein>
<name>A0A9Q0LIH3_ANAIG</name>